<evidence type="ECO:0000256" key="1">
    <source>
        <dbReference type="ARBA" id="ARBA00004141"/>
    </source>
</evidence>
<dbReference type="PANTHER" id="PTHR43066">
    <property type="entry name" value="RHOMBOID-RELATED PROTEIN"/>
    <property type="match status" value="1"/>
</dbReference>
<keyword evidence="9" id="KW-0645">Protease</keyword>
<dbReference type="Proteomes" id="UP000237889">
    <property type="component" value="Chromosome"/>
</dbReference>
<feature type="domain" description="Peptidase S54 rhomboid" evidence="8">
    <location>
        <begin position="73"/>
        <end position="217"/>
    </location>
</feature>
<dbReference type="Gene3D" id="1.20.1540.10">
    <property type="entry name" value="Rhomboid-like"/>
    <property type="match status" value="1"/>
</dbReference>
<evidence type="ECO:0000256" key="4">
    <source>
        <dbReference type="ARBA" id="ARBA00022692"/>
    </source>
</evidence>
<gene>
    <name evidence="9" type="ORF">C6569_20715</name>
</gene>
<evidence type="ECO:0000256" key="2">
    <source>
        <dbReference type="ARBA" id="ARBA00022475"/>
    </source>
</evidence>
<feature type="transmembrane region" description="Helical" evidence="7">
    <location>
        <begin position="18"/>
        <end position="38"/>
    </location>
</feature>
<keyword evidence="9" id="KW-0378">Hydrolase</keyword>
<dbReference type="EMBL" id="CP027668">
    <property type="protein sequence ID" value="AVO47269.1"/>
    <property type="molecule type" value="Genomic_DNA"/>
</dbReference>
<evidence type="ECO:0000256" key="5">
    <source>
        <dbReference type="ARBA" id="ARBA00022989"/>
    </source>
</evidence>
<proteinExistence type="predicted"/>
<feature type="transmembrane region" description="Helical" evidence="7">
    <location>
        <begin position="112"/>
        <end position="130"/>
    </location>
</feature>
<feature type="transmembrane region" description="Helical" evidence="7">
    <location>
        <begin position="136"/>
        <end position="155"/>
    </location>
</feature>
<dbReference type="RefSeq" id="WP_106750639.1">
    <property type="nucleotide sequence ID" value="NZ_CP027668.1"/>
</dbReference>
<feature type="transmembrane region" description="Helical" evidence="7">
    <location>
        <begin position="197"/>
        <end position="217"/>
    </location>
</feature>
<dbReference type="SUPFAM" id="SSF144091">
    <property type="entry name" value="Rhomboid-like"/>
    <property type="match status" value="1"/>
</dbReference>
<feature type="transmembrane region" description="Helical" evidence="7">
    <location>
        <begin position="162"/>
        <end position="185"/>
    </location>
</feature>
<accession>A0A2S0NGH2</accession>
<evidence type="ECO:0000256" key="7">
    <source>
        <dbReference type="SAM" id="Phobius"/>
    </source>
</evidence>
<reference evidence="9 10" key="1">
    <citation type="submission" date="2018-03" db="EMBL/GenBank/DDBJ databases">
        <title>Genome sequencing of Phreatobacter sp.</title>
        <authorList>
            <person name="Kim S.-J."/>
            <person name="Heo J."/>
            <person name="Kwon S.-W."/>
        </authorList>
    </citation>
    <scope>NUCLEOTIDE SEQUENCE [LARGE SCALE GENOMIC DNA]</scope>
    <source>
        <strain evidence="9 10">S-12</strain>
    </source>
</reference>
<dbReference type="InterPro" id="IPR022764">
    <property type="entry name" value="Peptidase_S54_rhomboid_dom"/>
</dbReference>
<organism evidence="9 10">
    <name type="scientific">Phreatobacter cathodiphilus</name>
    <dbReference type="NCBI Taxonomy" id="1868589"/>
    <lineage>
        <taxon>Bacteria</taxon>
        <taxon>Pseudomonadati</taxon>
        <taxon>Pseudomonadota</taxon>
        <taxon>Alphaproteobacteria</taxon>
        <taxon>Hyphomicrobiales</taxon>
        <taxon>Phreatobacteraceae</taxon>
        <taxon>Phreatobacter</taxon>
    </lineage>
</organism>
<evidence type="ECO:0000313" key="10">
    <source>
        <dbReference type="Proteomes" id="UP000237889"/>
    </source>
</evidence>
<dbReference type="OrthoDB" id="9813074at2"/>
<dbReference type="KEGG" id="phr:C6569_20715"/>
<keyword evidence="2" id="KW-1003">Cell membrane</keyword>
<keyword evidence="4 7" id="KW-0812">Transmembrane</keyword>
<dbReference type="InterPro" id="IPR035952">
    <property type="entry name" value="Rhomboid-like_sf"/>
</dbReference>
<keyword evidence="10" id="KW-1185">Reference proteome</keyword>
<dbReference type="GO" id="GO:0004252">
    <property type="term" value="F:serine-type endopeptidase activity"/>
    <property type="evidence" value="ECO:0007669"/>
    <property type="project" value="InterPro"/>
</dbReference>
<keyword evidence="5 7" id="KW-1133">Transmembrane helix</keyword>
<evidence type="ECO:0000256" key="6">
    <source>
        <dbReference type="ARBA" id="ARBA00023136"/>
    </source>
</evidence>
<evidence type="ECO:0000313" key="9">
    <source>
        <dbReference type="EMBL" id="AVO47269.1"/>
    </source>
</evidence>
<protein>
    <submittedName>
        <fullName evidence="9">Rhomboid family intramembrane serine protease</fullName>
    </submittedName>
</protein>
<feature type="transmembrane region" description="Helical" evidence="7">
    <location>
        <begin position="76"/>
        <end position="100"/>
    </location>
</feature>
<dbReference type="AlphaFoldDB" id="A0A2S0NGH2"/>
<dbReference type="Pfam" id="PF01694">
    <property type="entry name" value="Rhomboid"/>
    <property type="match status" value="1"/>
</dbReference>
<evidence type="ECO:0000256" key="3">
    <source>
        <dbReference type="ARBA" id="ARBA00022519"/>
    </source>
</evidence>
<sequence>MFIPLADQNPHRHITAPYVTFAVIGLNVVLFLATTGLVPAPAATANMLGLGLIPAVVTDQAQLAPHLAVVPTWATWITYMFMHGGWMHLVGNMLFLWVFADNIEDAMGHWRFLVFYLACGLIGGAAHLMIDPGSQAPLVGASGAVSGVLAAYLLLYPRVRVFGLVFNILPLTIPVWLALGTWVMLQVYHLVTTQGGATAWWAHVGGLLAGAALVGLMKKRDIVFFSHERQLPVTVPRIPLRFG</sequence>
<name>A0A2S0NGH2_9HYPH</name>
<keyword evidence="6 7" id="KW-0472">Membrane</keyword>
<keyword evidence="3" id="KW-0997">Cell inner membrane</keyword>
<evidence type="ECO:0000259" key="8">
    <source>
        <dbReference type="Pfam" id="PF01694"/>
    </source>
</evidence>
<dbReference type="GO" id="GO:0006508">
    <property type="term" value="P:proteolysis"/>
    <property type="evidence" value="ECO:0007669"/>
    <property type="project" value="UniProtKB-KW"/>
</dbReference>
<dbReference type="GO" id="GO:0016020">
    <property type="term" value="C:membrane"/>
    <property type="evidence" value="ECO:0007669"/>
    <property type="project" value="UniProtKB-SubCell"/>
</dbReference>
<comment type="subcellular location">
    <subcellularLocation>
        <location evidence="1">Membrane</location>
        <topology evidence="1">Multi-pass membrane protein</topology>
    </subcellularLocation>
</comment>
<dbReference type="PANTHER" id="PTHR43066:SF26">
    <property type="entry name" value="RHOMBOID PROTEASE GLPG"/>
    <property type="match status" value="1"/>
</dbReference>